<organism evidence="9 10">
    <name type="scientific">Bradyrhizobium stylosanthis</name>
    <dbReference type="NCBI Taxonomy" id="1803665"/>
    <lineage>
        <taxon>Bacteria</taxon>
        <taxon>Pseudomonadati</taxon>
        <taxon>Pseudomonadota</taxon>
        <taxon>Alphaproteobacteria</taxon>
        <taxon>Hyphomicrobiales</taxon>
        <taxon>Nitrobacteraceae</taxon>
        <taxon>Bradyrhizobium</taxon>
    </lineage>
</organism>
<evidence type="ECO:0000313" key="10">
    <source>
        <dbReference type="Proteomes" id="UP000319949"/>
    </source>
</evidence>
<dbReference type="GO" id="GO:0006508">
    <property type="term" value="P:proteolysis"/>
    <property type="evidence" value="ECO:0007669"/>
    <property type="project" value="UniProtKB-KW"/>
</dbReference>
<feature type="transmembrane region" description="Helical" evidence="7">
    <location>
        <begin position="12"/>
        <end position="34"/>
    </location>
</feature>
<keyword evidence="1 6" id="KW-0645">Protease</keyword>
<keyword evidence="5 6" id="KW-0482">Metalloprotease</keyword>
<dbReference type="PROSITE" id="PS51257">
    <property type="entry name" value="PROKAR_LIPOPROTEIN"/>
    <property type="match status" value="1"/>
</dbReference>
<dbReference type="EMBL" id="VITK01000007">
    <property type="protein sequence ID" value="TWA96087.1"/>
    <property type="molecule type" value="Genomic_DNA"/>
</dbReference>
<evidence type="ECO:0000256" key="5">
    <source>
        <dbReference type="ARBA" id="ARBA00023049"/>
    </source>
</evidence>
<gene>
    <name evidence="9" type="ORF">FBZ96_107279</name>
</gene>
<dbReference type="Pfam" id="PF01435">
    <property type="entry name" value="Peptidase_M48"/>
    <property type="match status" value="1"/>
</dbReference>
<keyword evidence="10" id="KW-1185">Reference proteome</keyword>
<protein>
    <submittedName>
        <fullName evidence="9">Zn-dependent protease with chaperone function</fullName>
    </submittedName>
</protein>
<evidence type="ECO:0000256" key="2">
    <source>
        <dbReference type="ARBA" id="ARBA00022723"/>
    </source>
</evidence>
<evidence type="ECO:0000256" key="1">
    <source>
        <dbReference type="ARBA" id="ARBA00022670"/>
    </source>
</evidence>
<comment type="similarity">
    <text evidence="6">Belongs to the peptidase M48 family.</text>
</comment>
<evidence type="ECO:0000256" key="4">
    <source>
        <dbReference type="ARBA" id="ARBA00022833"/>
    </source>
</evidence>
<dbReference type="RefSeq" id="WP_145667073.1">
    <property type="nucleotide sequence ID" value="NZ_VITK01000007.1"/>
</dbReference>
<keyword evidence="7" id="KW-0812">Transmembrane</keyword>
<evidence type="ECO:0000256" key="3">
    <source>
        <dbReference type="ARBA" id="ARBA00022801"/>
    </source>
</evidence>
<feature type="transmembrane region" description="Helical" evidence="7">
    <location>
        <begin position="40"/>
        <end position="66"/>
    </location>
</feature>
<feature type="domain" description="Peptidase M48" evidence="8">
    <location>
        <begin position="118"/>
        <end position="312"/>
    </location>
</feature>
<name>A0A560DG49_9BRAD</name>
<evidence type="ECO:0000313" key="9">
    <source>
        <dbReference type="EMBL" id="TWA96087.1"/>
    </source>
</evidence>
<keyword evidence="7" id="KW-1133">Transmembrane helix</keyword>
<accession>A0A560DG49</accession>
<evidence type="ECO:0000259" key="8">
    <source>
        <dbReference type="Pfam" id="PF01435"/>
    </source>
</evidence>
<reference evidence="9 10" key="1">
    <citation type="submission" date="2019-06" db="EMBL/GenBank/DDBJ databases">
        <title>Genomic Encyclopedia of Type Strains, Phase IV (KMG-V): Genome sequencing to study the core and pangenomes of soil and plant-associated prokaryotes.</title>
        <authorList>
            <person name="Whitman W."/>
        </authorList>
    </citation>
    <scope>NUCLEOTIDE SEQUENCE [LARGE SCALE GENOMIC DNA]</scope>
    <source>
        <strain evidence="9 10">BR 510</strain>
    </source>
</reference>
<keyword evidence="7" id="KW-0472">Membrane</keyword>
<dbReference type="CDD" id="cd07328">
    <property type="entry name" value="M48_Ste24p_like"/>
    <property type="match status" value="1"/>
</dbReference>
<dbReference type="OrthoDB" id="8211491at2"/>
<sequence length="358" mass="39719">MRRPVLKIILRLGRYAVLPVVAIACAILATWLMIMDRYTIAALATVPIVFSIFTVAAALMIGLLLLPSRKHRSFEASEEIAPGLWAMWKELDPTFVRSRRTLLIDTDFNASIEEVSRYAGLFGQHVTMTVGLPLLIVLDEPAIRAIVAHEVAHAQLRHTSGGANLRDFISASENMLFYADPDRTITGRIALALLHSMLEWLEREYRALKRENELGADLGAAERVGRSEMARALVMTEACGTRLTDLVFAPLEKEILGAINAPRPPLDRIIGQLEDIRAHEPMIAAAVAGLDRENDPDSTHPPLGKRLANLGYTDIPEIGEIRTSAINQLLSRDAVRDLPARFDGEWRKKTQAWVSVGR</sequence>
<keyword evidence="3 6" id="KW-0378">Hydrolase</keyword>
<dbReference type="STRING" id="1803665.GCA_001641335_06964"/>
<dbReference type="GO" id="GO:0004222">
    <property type="term" value="F:metalloendopeptidase activity"/>
    <property type="evidence" value="ECO:0007669"/>
    <property type="project" value="InterPro"/>
</dbReference>
<evidence type="ECO:0000256" key="7">
    <source>
        <dbReference type="SAM" id="Phobius"/>
    </source>
</evidence>
<keyword evidence="2" id="KW-0479">Metal-binding</keyword>
<comment type="cofactor">
    <cofactor evidence="6">
        <name>Zn(2+)</name>
        <dbReference type="ChEBI" id="CHEBI:29105"/>
    </cofactor>
    <text evidence="6">Binds 1 zinc ion per subunit.</text>
</comment>
<comment type="caution">
    <text evidence="9">The sequence shown here is derived from an EMBL/GenBank/DDBJ whole genome shotgun (WGS) entry which is preliminary data.</text>
</comment>
<evidence type="ECO:0000256" key="6">
    <source>
        <dbReference type="RuleBase" id="RU003983"/>
    </source>
</evidence>
<dbReference type="Proteomes" id="UP000319949">
    <property type="component" value="Unassembled WGS sequence"/>
</dbReference>
<dbReference type="InterPro" id="IPR001915">
    <property type="entry name" value="Peptidase_M48"/>
</dbReference>
<proteinExistence type="inferred from homology"/>
<dbReference type="AlphaFoldDB" id="A0A560DG49"/>
<dbReference type="GO" id="GO:0046872">
    <property type="term" value="F:metal ion binding"/>
    <property type="evidence" value="ECO:0007669"/>
    <property type="project" value="UniProtKB-KW"/>
</dbReference>
<keyword evidence="4 6" id="KW-0862">Zinc</keyword>